<dbReference type="Proteomes" id="UP000290809">
    <property type="component" value="Unassembled WGS sequence"/>
</dbReference>
<dbReference type="GO" id="GO:0097708">
    <property type="term" value="C:intracellular vesicle"/>
    <property type="evidence" value="ECO:0007669"/>
    <property type="project" value="TreeGrafter"/>
</dbReference>
<dbReference type="GO" id="GO:0060090">
    <property type="term" value="F:molecular adaptor activity"/>
    <property type="evidence" value="ECO:0007669"/>
    <property type="project" value="TreeGrafter"/>
</dbReference>
<dbReference type="Gene3D" id="1.10.238.10">
    <property type="entry name" value="EF-hand"/>
    <property type="match status" value="2"/>
</dbReference>
<dbReference type="SMART" id="SM00054">
    <property type="entry name" value="EFh"/>
    <property type="match status" value="2"/>
</dbReference>
<evidence type="ECO:0000313" key="4">
    <source>
        <dbReference type="EMBL" id="RTG87028.1"/>
    </source>
</evidence>
<dbReference type="InterPro" id="IPR018247">
    <property type="entry name" value="EF_Hand_1_Ca_BS"/>
</dbReference>
<dbReference type="SMART" id="SM00027">
    <property type="entry name" value="EH"/>
    <property type="match status" value="2"/>
</dbReference>
<dbReference type="CDD" id="cd00052">
    <property type="entry name" value="EH"/>
    <property type="match status" value="2"/>
</dbReference>
<keyword evidence="5" id="KW-1185">Reference proteome</keyword>
<evidence type="ECO:0000256" key="1">
    <source>
        <dbReference type="ARBA" id="ARBA00022837"/>
    </source>
</evidence>
<reference evidence="4 5" key="1">
    <citation type="journal article" date="2019" name="PLoS Pathog.">
        <title>Genome sequence of the bovine parasite Schistosoma bovis Tanzania.</title>
        <authorList>
            <person name="Oey H."/>
            <person name="Zakrzewski M."/>
            <person name="Gobert G."/>
            <person name="Gravermann K."/>
            <person name="Stoye J."/>
            <person name="Jones M."/>
            <person name="Mcmanus D."/>
            <person name="Krause L."/>
        </authorList>
    </citation>
    <scope>NUCLEOTIDE SEQUENCE [LARGE SCALE GENOMIC DNA]</scope>
    <source>
        <strain evidence="4 5">TAN1997</strain>
    </source>
</reference>
<dbReference type="InterPro" id="IPR011992">
    <property type="entry name" value="EF-hand-dom_pair"/>
</dbReference>
<dbReference type="AlphaFoldDB" id="A0A430QH64"/>
<evidence type="ECO:0000259" key="2">
    <source>
        <dbReference type="PROSITE" id="PS50031"/>
    </source>
</evidence>
<protein>
    <submittedName>
        <fullName evidence="4">Intersectin</fullName>
    </submittedName>
</protein>
<gene>
    <name evidence="4" type="ORF">DC041_0001706</name>
</gene>
<feature type="domain" description="EF-hand" evidence="3">
    <location>
        <begin position="400"/>
        <end position="435"/>
    </location>
</feature>
<dbReference type="PANTHER" id="PTHR11216:SF170">
    <property type="entry name" value="DYNAMIN ASSOCIATED PROTEIN 160, ISOFORM D"/>
    <property type="match status" value="1"/>
</dbReference>
<dbReference type="EMBL" id="QMKO01001729">
    <property type="protein sequence ID" value="RTG87028.1"/>
    <property type="molecule type" value="Genomic_DNA"/>
</dbReference>
<dbReference type="InterPro" id="IPR002048">
    <property type="entry name" value="EF_hand_dom"/>
</dbReference>
<dbReference type="GO" id="GO:0005737">
    <property type="term" value="C:cytoplasm"/>
    <property type="evidence" value="ECO:0007669"/>
    <property type="project" value="TreeGrafter"/>
</dbReference>
<dbReference type="InterPro" id="IPR000261">
    <property type="entry name" value="EH_dom"/>
</dbReference>
<feature type="domain" description="EF-hand" evidence="3">
    <location>
        <begin position="264"/>
        <end position="299"/>
    </location>
</feature>
<dbReference type="GO" id="GO:0005509">
    <property type="term" value="F:calcium ion binding"/>
    <property type="evidence" value="ECO:0007669"/>
    <property type="project" value="InterPro"/>
</dbReference>
<dbReference type="Pfam" id="PF12763">
    <property type="entry name" value="EH"/>
    <property type="match status" value="2"/>
</dbReference>
<organism evidence="4 5">
    <name type="scientific">Schistosoma bovis</name>
    <name type="common">Blood fluke</name>
    <dbReference type="NCBI Taxonomy" id="6184"/>
    <lineage>
        <taxon>Eukaryota</taxon>
        <taxon>Metazoa</taxon>
        <taxon>Spiralia</taxon>
        <taxon>Lophotrochozoa</taxon>
        <taxon>Platyhelminthes</taxon>
        <taxon>Trematoda</taxon>
        <taxon>Digenea</taxon>
        <taxon>Strigeidida</taxon>
        <taxon>Schistosomatoidea</taxon>
        <taxon>Schistosomatidae</taxon>
        <taxon>Schistosoma</taxon>
    </lineage>
</organism>
<feature type="domain" description="EH" evidence="2">
    <location>
        <begin position="232"/>
        <end position="320"/>
    </location>
</feature>
<evidence type="ECO:0000259" key="3">
    <source>
        <dbReference type="PROSITE" id="PS50222"/>
    </source>
</evidence>
<dbReference type="FunFam" id="1.10.238.10:FF:000055">
    <property type="entry name" value="Intersectin-1 isoform 1"/>
    <property type="match status" value="1"/>
</dbReference>
<evidence type="ECO:0000313" key="5">
    <source>
        <dbReference type="Proteomes" id="UP000290809"/>
    </source>
</evidence>
<name>A0A430QH64_SCHBO</name>
<dbReference type="GO" id="GO:0150007">
    <property type="term" value="P:clathrin-dependent synaptic vesicle endocytosis"/>
    <property type="evidence" value="ECO:0007669"/>
    <property type="project" value="TreeGrafter"/>
</dbReference>
<dbReference type="STRING" id="6184.A0A430QH64"/>
<keyword evidence="1" id="KW-0106">Calcium</keyword>
<dbReference type="GO" id="GO:0042734">
    <property type="term" value="C:presynaptic membrane"/>
    <property type="evidence" value="ECO:0007669"/>
    <property type="project" value="TreeGrafter"/>
</dbReference>
<feature type="domain" description="EH" evidence="2">
    <location>
        <begin position="367"/>
        <end position="456"/>
    </location>
</feature>
<proteinExistence type="predicted"/>
<dbReference type="PANTHER" id="PTHR11216">
    <property type="entry name" value="EH DOMAIN"/>
    <property type="match status" value="1"/>
</dbReference>
<dbReference type="SUPFAM" id="SSF47473">
    <property type="entry name" value="EF-hand"/>
    <property type="match status" value="2"/>
</dbReference>
<sequence>MLQVISHHQSINQSNLNGRLIVHLDHSNILHLFSYWRPEISEDLSLSMNGLPKQINSIIQFSFSKIYQYGQQFIIMFTNNSMNSIDQIQFNQFINIIYSDLEYTTYLLIYWINNESIFIESINIPIIKNILSMNLNITKLNFLEKWHGYNKIFNNLIQSKFNLIKYFDNIYKHLMIYIESNIQHNSFQKLIDNINPFLNYLVNKTIEKSEDFSKDSIKGLTEWDRWVITTDDRVKHDAQFQFLKPVGGYITGDQARVFFMKSGLSVMVLGQIWALADMDMDGKMDKKEFSIAMFLIKKTLEGLPLPPTLPPGLKKDPQPAFITSGVTLSLSLVSDSGHNGLRSVSSNGQDSSPASTAYQDWIITSTNRPRYRLLFNQHDRNKRGFLTGVEARSILSQYGLPNPILAHIWNLADLDKNGNLNCDEFCIAIFLIEKAISGSQLPNTLPSGLLPSNQPLTIVMVLNYSLISIEKKYPFFHVLRLTSDLHILLYSLRYDIIQGLCVN</sequence>
<dbReference type="PROSITE" id="PS50222">
    <property type="entry name" value="EF_HAND_2"/>
    <property type="match status" value="2"/>
</dbReference>
<comment type="caution">
    <text evidence="4">The sequence shown here is derived from an EMBL/GenBank/DDBJ whole genome shotgun (WGS) entry which is preliminary data.</text>
</comment>
<dbReference type="PROSITE" id="PS50031">
    <property type="entry name" value="EH"/>
    <property type="match status" value="2"/>
</dbReference>
<dbReference type="PROSITE" id="PS00018">
    <property type="entry name" value="EF_HAND_1"/>
    <property type="match status" value="2"/>
</dbReference>
<accession>A0A430QH64</accession>